<feature type="region of interest" description="Disordered" evidence="9">
    <location>
        <begin position="202"/>
        <end position="228"/>
    </location>
</feature>
<dbReference type="Pfam" id="PF00112">
    <property type="entry name" value="Peptidase_C1"/>
    <property type="match status" value="1"/>
</dbReference>
<evidence type="ECO:0000256" key="8">
    <source>
        <dbReference type="ARBA" id="ARBA00023180"/>
    </source>
</evidence>
<organism evidence="14 15">
    <name type="scientific">Lucilia cuprina</name>
    <name type="common">Green bottle fly</name>
    <name type="synonym">Australian sheep blowfly</name>
    <dbReference type="NCBI Taxonomy" id="7375"/>
    <lineage>
        <taxon>Eukaryota</taxon>
        <taxon>Metazoa</taxon>
        <taxon>Ecdysozoa</taxon>
        <taxon>Arthropoda</taxon>
        <taxon>Hexapoda</taxon>
        <taxon>Insecta</taxon>
        <taxon>Pterygota</taxon>
        <taxon>Neoptera</taxon>
        <taxon>Endopterygota</taxon>
        <taxon>Diptera</taxon>
        <taxon>Brachycera</taxon>
        <taxon>Muscomorpha</taxon>
        <taxon>Oestroidea</taxon>
        <taxon>Calliphoridae</taxon>
        <taxon>Luciliinae</taxon>
        <taxon>Lucilia</taxon>
    </lineage>
</organism>
<keyword evidence="6" id="KW-0865">Zymogen</keyword>
<dbReference type="InterPro" id="IPR000668">
    <property type="entry name" value="Peptidase_C1A_C"/>
</dbReference>
<dbReference type="GO" id="GO:0008234">
    <property type="term" value="F:cysteine-type peptidase activity"/>
    <property type="evidence" value="ECO:0007669"/>
    <property type="project" value="UniProtKB-KW"/>
</dbReference>
<feature type="compositionally biased region" description="Low complexity" evidence="9">
    <location>
        <begin position="203"/>
        <end position="215"/>
    </location>
</feature>
<dbReference type="Gene3D" id="3.10.450.10">
    <property type="match status" value="2"/>
</dbReference>
<feature type="domain" description="Cystatin" evidence="11">
    <location>
        <begin position="359"/>
        <end position="446"/>
    </location>
</feature>
<keyword evidence="2" id="KW-0645">Protease</keyword>
<gene>
    <name evidence="14" type="ORF">FF38_12395</name>
</gene>
<keyword evidence="4" id="KW-0378">Hydrolase</keyword>
<dbReference type="InterPro" id="IPR025660">
    <property type="entry name" value="Pept_his_AS"/>
</dbReference>
<sequence length="786" mass="88077">MRFYAVGATVALLFIIQAAAGQEANNVEPEEETQTIEPVTEVPIKYVHVLNPGEREYLSPNLIGVQNIAMTFLPLSMNFINIIDAFREIVNGVRYEIVLNAVNTEDNNADIICRLVILEKPWLRTEWGDKVRELQHSNCTAEALGDSTTPLPASDINDKYVKSTVFNGGSRNEISADEMKRLEDQIFSSAISYKRMPSNKFITPTTSTSTTTSTTEKSIVEDQEQQEKEKEVVETTTTIETIATDNIDNNDQEGDESNSYPATTEQTTIVDDNDQLAVDTNPTELPQYQITSSSTTAVPELSADEMKWLDDIFSVGALNFENTLGSVASGDTSYDNLQQQEQIEEEPFVRRIKRSEGNAIVGGVEKFSNEDAEKELQNSLSKLASGDGPTYKISKVHAATKQTVAGTLTKIDCDLIDADGKEERCEVQIWSRAWLKDGNEVTINCPNKELVKKRHSRSVEYAEKKSHKKQNHHSLSKVEHLFAKFQIKYNRRYHTSMERQMRMRIFKQNLEMIRQLNENEMGSAKYGITEFADLTSTEYKQRTGLWQRDPVKAASTPKATIPDIELPKEFDWRSKGAVSPVKNQGNCGSCWAFSVTGNIEGLHAAKTGVLEEYSEQELLDCDTSDSACNGGLPDNAFDAIEKIGGLELESDYPYHARKEQCHFNKTKIHVKVKGHVDLPKNETAMAQWLIANGPISIGINANAMQFYRGGVSHPWKMLCSKKNLDHGVLIVGYGVSEYPSFKKTLPYWIIKNSWGSKWGEQGYYRVYRGDNTCGVTEMASSAVLDI</sequence>
<keyword evidence="8" id="KW-0325">Glycoprotein</keyword>
<dbReference type="InterPro" id="IPR000010">
    <property type="entry name" value="Cystatin_dom"/>
</dbReference>
<dbReference type="PRINTS" id="PR00705">
    <property type="entry name" value="PAPAIN"/>
</dbReference>
<dbReference type="PROSITE" id="PS00640">
    <property type="entry name" value="THIOL_PROTEASE_ASN"/>
    <property type="match status" value="1"/>
</dbReference>
<evidence type="ECO:0000259" key="13">
    <source>
        <dbReference type="SMART" id="SM00848"/>
    </source>
</evidence>
<dbReference type="Proteomes" id="UP000037069">
    <property type="component" value="Unassembled WGS sequence"/>
</dbReference>
<dbReference type="PROSITE" id="PS00639">
    <property type="entry name" value="THIOL_PROTEASE_HIS"/>
    <property type="match status" value="1"/>
</dbReference>
<feature type="domain" description="Peptidase C1A papain C-terminal" evidence="12">
    <location>
        <begin position="566"/>
        <end position="783"/>
    </location>
</feature>
<dbReference type="SUPFAM" id="SSF54001">
    <property type="entry name" value="Cysteine proteinases"/>
    <property type="match status" value="1"/>
</dbReference>
<evidence type="ECO:0000256" key="9">
    <source>
        <dbReference type="SAM" id="MobiDB-lite"/>
    </source>
</evidence>
<dbReference type="InterPro" id="IPR013201">
    <property type="entry name" value="Prot_inhib_I29"/>
</dbReference>
<name>A0A0L0CCG6_LUCCU</name>
<dbReference type="PANTHER" id="PTHR12411">
    <property type="entry name" value="CYSTEINE PROTEASE FAMILY C1-RELATED"/>
    <property type="match status" value="1"/>
</dbReference>
<evidence type="ECO:0000256" key="2">
    <source>
        <dbReference type="ARBA" id="ARBA00022670"/>
    </source>
</evidence>
<reference evidence="14 15" key="1">
    <citation type="journal article" date="2015" name="Nat. Commun.">
        <title>Lucilia cuprina genome unlocks parasitic fly biology to underpin future interventions.</title>
        <authorList>
            <person name="Anstead C.A."/>
            <person name="Korhonen P.K."/>
            <person name="Young N.D."/>
            <person name="Hall R.S."/>
            <person name="Jex A.R."/>
            <person name="Murali S.C."/>
            <person name="Hughes D.S."/>
            <person name="Lee S.F."/>
            <person name="Perry T."/>
            <person name="Stroehlein A.J."/>
            <person name="Ansell B.R."/>
            <person name="Breugelmans B."/>
            <person name="Hofmann A."/>
            <person name="Qu J."/>
            <person name="Dugan S."/>
            <person name="Lee S.L."/>
            <person name="Chao H."/>
            <person name="Dinh H."/>
            <person name="Han Y."/>
            <person name="Doddapaneni H.V."/>
            <person name="Worley K.C."/>
            <person name="Muzny D.M."/>
            <person name="Ioannidis P."/>
            <person name="Waterhouse R.M."/>
            <person name="Zdobnov E.M."/>
            <person name="James P.J."/>
            <person name="Bagnall N.H."/>
            <person name="Kotze A.C."/>
            <person name="Gibbs R.A."/>
            <person name="Richards S."/>
            <person name="Batterham P."/>
            <person name="Gasser R.B."/>
        </authorList>
    </citation>
    <scope>NUCLEOTIDE SEQUENCE [LARGE SCALE GENOMIC DNA]</scope>
    <source>
        <strain evidence="14 15">LS</strain>
        <tissue evidence="14">Full body</tissue>
    </source>
</reference>
<proteinExistence type="inferred from homology"/>
<dbReference type="GO" id="GO:0006508">
    <property type="term" value="P:proteolysis"/>
    <property type="evidence" value="ECO:0007669"/>
    <property type="project" value="UniProtKB-KW"/>
</dbReference>
<dbReference type="OrthoDB" id="387093at2759"/>
<dbReference type="InterPro" id="IPR013128">
    <property type="entry name" value="Peptidase_C1A"/>
</dbReference>
<dbReference type="AlphaFoldDB" id="A0A0L0CCG6"/>
<dbReference type="FunFam" id="3.90.70.10:FF:000130">
    <property type="entry name" value="Cysteine proteinase 1"/>
    <property type="match status" value="1"/>
</dbReference>
<evidence type="ECO:0000259" key="12">
    <source>
        <dbReference type="SMART" id="SM00645"/>
    </source>
</evidence>
<dbReference type="EMBL" id="JRES01000576">
    <property type="protein sequence ID" value="KNC30128.1"/>
    <property type="molecule type" value="Genomic_DNA"/>
</dbReference>
<keyword evidence="3 10" id="KW-0732">Signal</keyword>
<evidence type="ECO:0000256" key="6">
    <source>
        <dbReference type="ARBA" id="ARBA00023145"/>
    </source>
</evidence>
<feature type="domain" description="Cathepsin propeptide inhibitor" evidence="13">
    <location>
        <begin position="482"/>
        <end position="539"/>
    </location>
</feature>
<keyword evidence="5" id="KW-0788">Thiol protease</keyword>
<dbReference type="Gene3D" id="3.90.70.10">
    <property type="entry name" value="Cysteine proteinases"/>
    <property type="match status" value="1"/>
</dbReference>
<evidence type="ECO:0000313" key="15">
    <source>
        <dbReference type="Proteomes" id="UP000037069"/>
    </source>
</evidence>
<evidence type="ECO:0000256" key="5">
    <source>
        <dbReference type="ARBA" id="ARBA00022807"/>
    </source>
</evidence>
<dbReference type="InterPro" id="IPR000169">
    <property type="entry name" value="Pept_cys_AS"/>
</dbReference>
<dbReference type="InterPro" id="IPR039417">
    <property type="entry name" value="Peptidase_C1A_papain-like"/>
</dbReference>
<feature type="signal peptide" evidence="10">
    <location>
        <begin position="1"/>
        <end position="21"/>
    </location>
</feature>
<evidence type="ECO:0000256" key="1">
    <source>
        <dbReference type="ARBA" id="ARBA00008455"/>
    </source>
</evidence>
<dbReference type="PROSITE" id="PS00139">
    <property type="entry name" value="THIOL_PROTEASE_CYS"/>
    <property type="match status" value="1"/>
</dbReference>
<dbReference type="SUPFAM" id="SSF54403">
    <property type="entry name" value="Cystatin/monellin"/>
    <property type="match status" value="1"/>
</dbReference>
<evidence type="ECO:0000256" key="4">
    <source>
        <dbReference type="ARBA" id="ARBA00022801"/>
    </source>
</evidence>
<feature type="chain" id="PRO_5005536275" evidence="10">
    <location>
        <begin position="22"/>
        <end position="786"/>
    </location>
</feature>
<dbReference type="InterPro" id="IPR046350">
    <property type="entry name" value="Cystatin_sf"/>
</dbReference>
<dbReference type="SMART" id="SM00043">
    <property type="entry name" value="CY"/>
    <property type="match status" value="1"/>
</dbReference>
<dbReference type="SMART" id="SM00848">
    <property type="entry name" value="Inhibitor_I29"/>
    <property type="match status" value="1"/>
</dbReference>
<dbReference type="STRING" id="7375.A0A0L0CCG6"/>
<evidence type="ECO:0000256" key="3">
    <source>
        <dbReference type="ARBA" id="ARBA00022729"/>
    </source>
</evidence>
<accession>A0A0L0CCG6</accession>
<dbReference type="Pfam" id="PF08246">
    <property type="entry name" value="Inhibitor_I29"/>
    <property type="match status" value="1"/>
</dbReference>
<evidence type="ECO:0000259" key="11">
    <source>
        <dbReference type="SMART" id="SM00043"/>
    </source>
</evidence>
<comment type="caution">
    <text evidence="14">The sequence shown here is derived from an EMBL/GenBank/DDBJ whole genome shotgun (WGS) entry which is preliminary data.</text>
</comment>
<evidence type="ECO:0000313" key="14">
    <source>
        <dbReference type="EMBL" id="KNC30128.1"/>
    </source>
</evidence>
<dbReference type="InterPro" id="IPR025661">
    <property type="entry name" value="Pept_asp_AS"/>
</dbReference>
<keyword evidence="15" id="KW-1185">Reference proteome</keyword>
<keyword evidence="7" id="KW-1015">Disulfide bond</keyword>
<dbReference type="GO" id="GO:0004869">
    <property type="term" value="F:cysteine-type endopeptidase inhibitor activity"/>
    <property type="evidence" value="ECO:0007669"/>
    <property type="project" value="InterPro"/>
</dbReference>
<comment type="similarity">
    <text evidence="1">Belongs to the peptidase C1 family.</text>
</comment>
<dbReference type="SMART" id="SM00645">
    <property type="entry name" value="Pept_C1"/>
    <property type="match status" value="1"/>
</dbReference>
<dbReference type="CDD" id="cd02248">
    <property type="entry name" value="Peptidase_C1A"/>
    <property type="match status" value="1"/>
</dbReference>
<evidence type="ECO:0000256" key="10">
    <source>
        <dbReference type="SAM" id="SignalP"/>
    </source>
</evidence>
<dbReference type="InterPro" id="IPR038765">
    <property type="entry name" value="Papain-like_cys_pep_sf"/>
</dbReference>
<evidence type="ECO:0000256" key="7">
    <source>
        <dbReference type="ARBA" id="ARBA00023157"/>
    </source>
</evidence>
<protein>
    <submittedName>
        <fullName evidence="14">Putative cysteine proteinase</fullName>
    </submittedName>
</protein>
<dbReference type="OMA" id="PWLRTEW"/>